<reference evidence="1 2" key="1">
    <citation type="submission" date="2024-09" db="EMBL/GenBank/DDBJ databases">
        <title>Chromosome-scale assembly of Riccia sorocarpa.</title>
        <authorList>
            <person name="Paukszto L."/>
        </authorList>
    </citation>
    <scope>NUCLEOTIDE SEQUENCE [LARGE SCALE GENOMIC DNA]</scope>
    <source>
        <strain evidence="1">LP-2024</strain>
        <tissue evidence="1">Aerial parts of the thallus</tissue>
    </source>
</reference>
<comment type="caution">
    <text evidence="1">The sequence shown here is derived from an EMBL/GenBank/DDBJ whole genome shotgun (WGS) entry which is preliminary data.</text>
</comment>
<keyword evidence="2" id="KW-1185">Reference proteome</keyword>
<evidence type="ECO:0000313" key="1">
    <source>
        <dbReference type="EMBL" id="KAL3682870.1"/>
    </source>
</evidence>
<evidence type="ECO:0008006" key="3">
    <source>
        <dbReference type="Google" id="ProtNLM"/>
    </source>
</evidence>
<accession>A0ABD3GXN6</accession>
<evidence type="ECO:0000313" key="2">
    <source>
        <dbReference type="Proteomes" id="UP001633002"/>
    </source>
</evidence>
<gene>
    <name evidence="1" type="ORF">R1sor_000892</name>
</gene>
<proteinExistence type="predicted"/>
<protein>
    <recommendedName>
        <fullName evidence="3">Reverse transcriptase domain-containing protein</fullName>
    </recommendedName>
</protein>
<dbReference type="EMBL" id="JBJQOH010000006">
    <property type="protein sequence ID" value="KAL3682870.1"/>
    <property type="molecule type" value="Genomic_DNA"/>
</dbReference>
<name>A0ABD3GXN6_9MARC</name>
<dbReference type="AlphaFoldDB" id="A0ABD3GXN6"/>
<sequence>MRAVLRRHKYMQKNDEAEAGAILKKLEEARIMLQDSPTSDNRSRFEEALLKARRREQTDIRICRIRCRIRWLQEEDVSSKFFFACLTAKNAREEISALRLETGEVITDKGRILQLIEKTYSELYTAEPETGNIREARAEILQMMDRKLSSQQNKSLEETPTEELIEETVKSLPLEKSPGFDGVTAEVLVVGWDSMSGDCFRMVRKEESEGRLQGVNYGGERSLMHQIYADDTGLNLTMDENQYARLKEVIQVYEAISGAKLNVSKSLIMPINPSVPPAWVRETGCEVADQENPRASLVAWERITQAKSDGGLGWSPLRDKARAVQIKNLVKVM</sequence>
<dbReference type="Proteomes" id="UP001633002">
    <property type="component" value="Unassembled WGS sequence"/>
</dbReference>
<organism evidence="1 2">
    <name type="scientific">Riccia sorocarpa</name>
    <dbReference type="NCBI Taxonomy" id="122646"/>
    <lineage>
        <taxon>Eukaryota</taxon>
        <taxon>Viridiplantae</taxon>
        <taxon>Streptophyta</taxon>
        <taxon>Embryophyta</taxon>
        <taxon>Marchantiophyta</taxon>
        <taxon>Marchantiopsida</taxon>
        <taxon>Marchantiidae</taxon>
        <taxon>Marchantiales</taxon>
        <taxon>Ricciaceae</taxon>
        <taxon>Riccia</taxon>
    </lineage>
</organism>